<proteinExistence type="predicted"/>
<dbReference type="InterPro" id="IPR029063">
    <property type="entry name" value="SAM-dependent_MTases_sf"/>
</dbReference>
<dbReference type="SUPFAM" id="SSF53335">
    <property type="entry name" value="S-adenosyl-L-methionine-dependent methyltransferases"/>
    <property type="match status" value="1"/>
</dbReference>
<evidence type="ECO:0000313" key="3">
    <source>
        <dbReference type="EMBL" id="CAJ1969068.1"/>
    </source>
</evidence>
<accession>A0AAD2JP94</accession>
<evidence type="ECO:0000313" key="4">
    <source>
        <dbReference type="Proteomes" id="UP001295423"/>
    </source>
</evidence>
<evidence type="ECO:0000256" key="1">
    <source>
        <dbReference type="SAM" id="MobiDB-lite"/>
    </source>
</evidence>
<comment type="caution">
    <text evidence="3">The sequence shown here is derived from an EMBL/GenBank/DDBJ whole genome shotgun (WGS) entry which is preliminary data.</text>
</comment>
<feature type="chain" id="PRO_5042172941" description="Methyltransferase domain-containing protein" evidence="2">
    <location>
        <begin position="19"/>
        <end position="390"/>
    </location>
</feature>
<dbReference type="EMBL" id="CAKOGP040002424">
    <property type="protein sequence ID" value="CAJ1969068.1"/>
    <property type="molecule type" value="Genomic_DNA"/>
</dbReference>
<keyword evidence="2" id="KW-0732">Signal</keyword>
<reference evidence="3" key="1">
    <citation type="submission" date="2023-08" db="EMBL/GenBank/DDBJ databases">
        <authorList>
            <person name="Audoor S."/>
            <person name="Bilcke G."/>
        </authorList>
    </citation>
    <scope>NUCLEOTIDE SEQUENCE</scope>
</reference>
<dbReference type="Gene3D" id="3.40.50.150">
    <property type="entry name" value="Vaccinia Virus protein VP39"/>
    <property type="match status" value="2"/>
</dbReference>
<gene>
    <name evidence="3" type="ORF">CYCCA115_LOCUS23521</name>
</gene>
<dbReference type="Proteomes" id="UP001295423">
    <property type="component" value="Unassembled WGS sequence"/>
</dbReference>
<organism evidence="3 4">
    <name type="scientific">Cylindrotheca closterium</name>
    <dbReference type="NCBI Taxonomy" id="2856"/>
    <lineage>
        <taxon>Eukaryota</taxon>
        <taxon>Sar</taxon>
        <taxon>Stramenopiles</taxon>
        <taxon>Ochrophyta</taxon>
        <taxon>Bacillariophyta</taxon>
        <taxon>Bacillariophyceae</taxon>
        <taxon>Bacillariophycidae</taxon>
        <taxon>Bacillariales</taxon>
        <taxon>Bacillariaceae</taxon>
        <taxon>Cylindrotheca</taxon>
    </lineage>
</organism>
<protein>
    <recommendedName>
        <fullName evidence="5">Methyltransferase domain-containing protein</fullName>
    </recommendedName>
</protein>
<keyword evidence="4" id="KW-1185">Reference proteome</keyword>
<feature type="signal peptide" evidence="2">
    <location>
        <begin position="1"/>
        <end position="18"/>
    </location>
</feature>
<evidence type="ECO:0000256" key="2">
    <source>
        <dbReference type="SAM" id="SignalP"/>
    </source>
</evidence>
<feature type="region of interest" description="Disordered" evidence="1">
    <location>
        <begin position="84"/>
        <end position="121"/>
    </location>
</feature>
<evidence type="ECO:0008006" key="5">
    <source>
        <dbReference type="Google" id="ProtNLM"/>
    </source>
</evidence>
<name>A0AAD2JP94_9STRA</name>
<dbReference type="AlphaFoldDB" id="A0AAD2JP94"/>
<sequence>MAALLLSLLVIQICRVLSFSAKKSPVPPIVACQSTGEVQAAISLFLRPNDVVLELGAQLSDTSTHLCRTIGPGGKAILVDVQRKEATSGRSTQRNSKPFLGDDSNRPSNIENESKEDEQDTFRDRVDYQELEQFDQWRNLYKGDNHFDVIILDIGSMIGNDLYLTTLSIATEFLASQNVSPRAILVKSKELYSLARRITHSQRLMDGTTTLPANLCRSTEPIIIPCVGVNDYRKTIPFVVSGGDDVLEVGCHFGTTTALLYEVVKSNPITGDNSSGFCAGVDIGEKIIASAKMKYDGPVFEVMNAWNTLDLLKIKAKHGSMLNDPTSMMGYDVVYADIGGLSGAHGLLESLALLDAISKALEPRCIVIKSQCMKRLASQLVPFSRVKNKA</sequence>